<dbReference type="EMBL" id="OZ075128">
    <property type="protein sequence ID" value="CAL4952825.1"/>
    <property type="molecule type" value="Genomic_DNA"/>
</dbReference>
<dbReference type="FunFam" id="2.60.120.330:FF:000001">
    <property type="entry name" value="Protein SRG1"/>
    <property type="match status" value="1"/>
</dbReference>
<dbReference type="Proteomes" id="UP001497457">
    <property type="component" value="Chromosome 18b"/>
</dbReference>
<evidence type="ECO:0000256" key="3">
    <source>
        <dbReference type="ARBA" id="ARBA00023002"/>
    </source>
</evidence>
<dbReference type="InterPro" id="IPR044861">
    <property type="entry name" value="IPNS-like_FE2OG_OXY"/>
</dbReference>
<evidence type="ECO:0000313" key="7">
    <source>
        <dbReference type="EMBL" id="CAL4952825.1"/>
    </source>
</evidence>
<protein>
    <recommendedName>
        <fullName evidence="6">Fe2OG dioxygenase domain-containing protein</fullName>
    </recommendedName>
</protein>
<sequence>MHVEQHCTGGTMMICTVRQSDGSQSTDGRCMGHAGRAGQTNHSTLLANKIGRLRTNLGPPIYVATSQPERCQCSKGRKILLFVAYCIYAMAAAAEIKIGQVDDVQELHRAGLETVPDRYIREGDDRPGGDNVCALAHIPVIDAGELPRGGDELDKLRLACEEWGFFQVVNHGIEEALLDEMEKLAREFFMLPLEEKEKYPMEPGGIQGYGHAFVFSEDQKLDWCNMLALGVEPAFIRQPQLWPTKPAKFKETLESYSVEVRALCQRLLAHIAETLGLSPATFGDMFGEAVQAVRLNFYPPCPRPELVLGLSAHSDGSAVTVLQQDVSCAGLQVLNKGGAWVPVHPIPHALVINLGDSLEVLTNGRYKSVEHRAVTDGERDRLSVVTFYAPAYDVELGPLPEFVSDEAPCRYRRFNHGEYSRHYVTSRLEGKKTLDFAKIVDHQATAPEEEPCSCN</sequence>
<keyword evidence="4 5" id="KW-0408">Iron</keyword>
<accession>A0ABC8YYZ7</accession>
<proteinExistence type="inferred from homology"/>
<dbReference type="Pfam" id="PF03171">
    <property type="entry name" value="2OG-FeII_Oxy"/>
    <property type="match status" value="1"/>
</dbReference>
<reference evidence="8" key="1">
    <citation type="submission" date="2024-06" db="EMBL/GenBank/DDBJ databases">
        <authorList>
            <person name="Ryan C."/>
        </authorList>
    </citation>
    <scope>NUCLEOTIDE SEQUENCE [LARGE SCALE GENOMIC DNA]</scope>
</reference>
<dbReference type="InterPro" id="IPR026992">
    <property type="entry name" value="DIOX_N"/>
</dbReference>
<feature type="domain" description="Fe2OG dioxygenase" evidence="6">
    <location>
        <begin position="289"/>
        <end position="390"/>
    </location>
</feature>
<gene>
    <name evidence="7" type="ORF">URODEC1_LOCUS39763</name>
</gene>
<evidence type="ECO:0000256" key="1">
    <source>
        <dbReference type="ARBA" id="ARBA00008056"/>
    </source>
</evidence>
<organism evidence="7 8">
    <name type="scientific">Urochloa decumbens</name>
    <dbReference type="NCBI Taxonomy" id="240449"/>
    <lineage>
        <taxon>Eukaryota</taxon>
        <taxon>Viridiplantae</taxon>
        <taxon>Streptophyta</taxon>
        <taxon>Embryophyta</taxon>
        <taxon>Tracheophyta</taxon>
        <taxon>Spermatophyta</taxon>
        <taxon>Magnoliopsida</taxon>
        <taxon>Liliopsida</taxon>
        <taxon>Poales</taxon>
        <taxon>Poaceae</taxon>
        <taxon>PACMAD clade</taxon>
        <taxon>Panicoideae</taxon>
        <taxon>Panicodae</taxon>
        <taxon>Paniceae</taxon>
        <taxon>Melinidinae</taxon>
        <taxon>Urochloa</taxon>
    </lineage>
</organism>
<evidence type="ECO:0000256" key="2">
    <source>
        <dbReference type="ARBA" id="ARBA00022723"/>
    </source>
</evidence>
<dbReference type="Gene3D" id="2.60.120.330">
    <property type="entry name" value="B-lactam Antibiotic, Isopenicillin N Synthase, Chain"/>
    <property type="match status" value="1"/>
</dbReference>
<keyword evidence="8" id="KW-1185">Reference proteome</keyword>
<dbReference type="InterPro" id="IPR027443">
    <property type="entry name" value="IPNS-like_sf"/>
</dbReference>
<evidence type="ECO:0000313" key="8">
    <source>
        <dbReference type="Proteomes" id="UP001497457"/>
    </source>
</evidence>
<evidence type="ECO:0000256" key="5">
    <source>
        <dbReference type="RuleBase" id="RU003682"/>
    </source>
</evidence>
<dbReference type="SUPFAM" id="SSF51197">
    <property type="entry name" value="Clavaminate synthase-like"/>
    <property type="match status" value="1"/>
</dbReference>
<comment type="similarity">
    <text evidence="1 5">Belongs to the iron/ascorbate-dependent oxidoreductase family.</text>
</comment>
<reference evidence="7 8" key="2">
    <citation type="submission" date="2024-10" db="EMBL/GenBank/DDBJ databases">
        <authorList>
            <person name="Ryan C."/>
        </authorList>
    </citation>
    <scope>NUCLEOTIDE SEQUENCE [LARGE SCALE GENOMIC DNA]</scope>
</reference>
<dbReference type="PROSITE" id="PS51471">
    <property type="entry name" value="FE2OG_OXY"/>
    <property type="match status" value="1"/>
</dbReference>
<evidence type="ECO:0000256" key="4">
    <source>
        <dbReference type="ARBA" id="ARBA00023004"/>
    </source>
</evidence>
<dbReference type="GO" id="GO:0016491">
    <property type="term" value="F:oxidoreductase activity"/>
    <property type="evidence" value="ECO:0007669"/>
    <property type="project" value="UniProtKB-KW"/>
</dbReference>
<keyword evidence="2 5" id="KW-0479">Metal-binding</keyword>
<dbReference type="Pfam" id="PF14226">
    <property type="entry name" value="DIOX_N"/>
    <property type="match status" value="1"/>
</dbReference>
<name>A0ABC8YYZ7_9POAL</name>
<keyword evidence="3 5" id="KW-0560">Oxidoreductase</keyword>
<dbReference type="InterPro" id="IPR050295">
    <property type="entry name" value="Plant_2OG-oxidoreductases"/>
</dbReference>
<dbReference type="GO" id="GO:0046872">
    <property type="term" value="F:metal ion binding"/>
    <property type="evidence" value="ECO:0007669"/>
    <property type="project" value="UniProtKB-KW"/>
</dbReference>
<dbReference type="AlphaFoldDB" id="A0ABC8YYZ7"/>
<evidence type="ECO:0000259" key="6">
    <source>
        <dbReference type="PROSITE" id="PS51471"/>
    </source>
</evidence>
<dbReference type="InterPro" id="IPR005123">
    <property type="entry name" value="Oxoglu/Fe-dep_dioxygenase_dom"/>
</dbReference>
<dbReference type="PANTHER" id="PTHR47991">
    <property type="entry name" value="OXOGLUTARATE/IRON-DEPENDENT DIOXYGENASE"/>
    <property type="match status" value="1"/>
</dbReference>